<keyword evidence="1" id="KW-0596">Phosphopantetheine</keyword>
<dbReference type="InterPro" id="IPR020845">
    <property type="entry name" value="AMP-binding_CS"/>
</dbReference>
<dbReference type="PROSITE" id="PS50075">
    <property type="entry name" value="CARRIER"/>
    <property type="match status" value="1"/>
</dbReference>
<evidence type="ECO:0000256" key="1">
    <source>
        <dbReference type="ARBA" id="ARBA00022450"/>
    </source>
</evidence>
<dbReference type="PANTHER" id="PTHR43439:SF2">
    <property type="entry name" value="ENZYME, PUTATIVE (JCVI)-RELATED"/>
    <property type="match status" value="1"/>
</dbReference>
<dbReference type="Gene3D" id="1.10.1200.10">
    <property type="entry name" value="ACP-like"/>
    <property type="match status" value="1"/>
</dbReference>
<dbReference type="Gene3D" id="3.40.50.720">
    <property type="entry name" value="NAD(P)-binding Rossmann-like Domain"/>
    <property type="match status" value="1"/>
</dbReference>
<dbReference type="InterPro" id="IPR020806">
    <property type="entry name" value="PKS_PP-bd"/>
</dbReference>
<dbReference type="SUPFAM" id="SSF47336">
    <property type="entry name" value="ACP-like"/>
    <property type="match status" value="1"/>
</dbReference>
<dbReference type="EMBL" id="JAWRVE010000034">
    <property type="protein sequence ID" value="KAL1871078.1"/>
    <property type="molecule type" value="Genomic_DNA"/>
</dbReference>
<dbReference type="InterPro" id="IPR036291">
    <property type="entry name" value="NAD(P)-bd_dom_sf"/>
</dbReference>
<dbReference type="Pfam" id="PF00550">
    <property type="entry name" value="PP-binding"/>
    <property type="match status" value="1"/>
</dbReference>
<evidence type="ECO:0000313" key="5">
    <source>
        <dbReference type="Proteomes" id="UP001583177"/>
    </source>
</evidence>
<keyword evidence="5" id="KW-1185">Reference proteome</keyword>
<dbReference type="SMART" id="SM00823">
    <property type="entry name" value="PKS_PP"/>
    <property type="match status" value="1"/>
</dbReference>
<dbReference type="InterPro" id="IPR036736">
    <property type="entry name" value="ACP-like_sf"/>
</dbReference>
<evidence type="ECO:0000256" key="2">
    <source>
        <dbReference type="ARBA" id="ARBA00022553"/>
    </source>
</evidence>
<dbReference type="SUPFAM" id="SSF51735">
    <property type="entry name" value="NAD(P)-binding Rossmann-fold domains"/>
    <property type="match status" value="1"/>
</dbReference>
<accession>A0ABR3X5W0</accession>
<dbReference type="InterPro" id="IPR042099">
    <property type="entry name" value="ANL_N_sf"/>
</dbReference>
<dbReference type="PANTHER" id="PTHR43439">
    <property type="entry name" value="PHENYLACETATE-COENZYME A LIGASE"/>
    <property type="match status" value="1"/>
</dbReference>
<dbReference type="InterPro" id="IPR009081">
    <property type="entry name" value="PP-bd_ACP"/>
</dbReference>
<dbReference type="Proteomes" id="UP001583177">
    <property type="component" value="Unassembled WGS sequence"/>
</dbReference>
<comment type="caution">
    <text evidence="4">The sequence shown here is derived from an EMBL/GenBank/DDBJ whole genome shotgun (WGS) entry which is preliminary data.</text>
</comment>
<reference evidence="4 5" key="1">
    <citation type="journal article" date="2024" name="IMA Fungus">
        <title>IMA Genome - F19 : A genome assembly and annotation guide to empower mycologists, including annotated draft genome sequences of Ceratocystis pirilliformis, Diaporthe australafricana, Fusarium ophioides, Paecilomyces lecythidis, and Sporothrix stenoceras.</title>
        <authorList>
            <person name="Aylward J."/>
            <person name="Wilson A.M."/>
            <person name="Visagie C.M."/>
            <person name="Spraker J."/>
            <person name="Barnes I."/>
            <person name="Buitendag C."/>
            <person name="Ceriani C."/>
            <person name="Del Mar Angel L."/>
            <person name="du Plessis D."/>
            <person name="Fuchs T."/>
            <person name="Gasser K."/>
            <person name="Kramer D."/>
            <person name="Li W."/>
            <person name="Munsamy K."/>
            <person name="Piso A."/>
            <person name="Price J.L."/>
            <person name="Sonnekus B."/>
            <person name="Thomas C."/>
            <person name="van der Nest A."/>
            <person name="van Dijk A."/>
            <person name="van Heerden A."/>
            <person name="van Vuuren N."/>
            <person name="Yilmaz N."/>
            <person name="Duong T.A."/>
            <person name="van der Merwe N.A."/>
            <person name="Wingfield M.J."/>
            <person name="Wingfield B.D."/>
        </authorList>
    </citation>
    <scope>NUCLEOTIDE SEQUENCE [LARGE SCALE GENOMIC DNA]</scope>
    <source>
        <strain evidence="4 5">CMW 18300</strain>
    </source>
</reference>
<feature type="domain" description="Carrier" evidence="3">
    <location>
        <begin position="530"/>
        <end position="607"/>
    </location>
</feature>
<name>A0ABR3X5W0_9PEZI</name>
<sequence length="1060" mass="114492">MVDRLARNRPKGVYGLWPTDPSSYDLGFRTIHYEQLANIINGLAWWIVEKLGPAKGDHRVLTQAAHKSLFEALECETLVTTDPTPPAAQAILEAVKPRRLIIPDIDELLEQTHLLFPYDKSFEEARWDPLVVIHTSGSTGLPKPLIWTHESAIRHHDCAARDAPDADGVTSIEHLITGKRLMVTVPPFHGAGMAQYMLWTIPFGSIPIAPAAAGGIITAQGLADALAQTPADVAILVPSVVAELAQNPNLLDYCAARLGLILYIGGDLPQALGDRVAAKVPLHCWWGASECSIPHQLVLPGRGDWRYIRFHASVGAVFDRVADDTYELVMRRGGDDQEPPLPQVCFTVRGQQALREYRTKDLFQPHPTVPDAWCWRARADDIIVFLNGEKTNPISMEQHVVAHNPELGGALVVGAQRFQAALLIEPSVTGEAGGSSPSTTTAEQTALIERVWPSIQEANAAAPAHARVEKALILVTAPDRPLIRAAKGTIQRAASVGQYTAEIEALYANADLGPDGEGEPHAPLVASDAESIRTFVQESVSAVTSWPHEDADHRSSATFFERGMDSLMALQLTRVLRRGLHRPEIGLPTIYRNPTVSQLTAAILAAAEGGQQGDDDDRAMMDFLLDTYRGIIDQIPRPKTSSRADRHVGKKPITVILTGSTGTIGTHLLNTLLSRPGIGHIICLNRSEDGGKAAQQARFTTAGLDATELATRVTFLRADLSAPLLGLEPATYTDLRARAGLIIHNAWAVNFNLGLAAFRPHLAGLVNLLTLCAALDSPRGGLVFISSVSAAGGTSAAPEAIMRSLDAPHGNGYARSKLLGELLCDAAARRLGVPVTVARVGQVAGAVMQRPGDGGAEWNRAEWLPSLVISSLLRLGGCLPADLGPQFSAVDWLPVDVLSDVLIDVAMRRYESGLGPEAERATDQEGGGAEVFNLRNPRITNWEALLPAIIDAARRHLSPVQDYEVVSPSAWLVRLRDSESENKGNMEDNSSNPAIKLLDFYSNGMWANTDTTEQDATQSTQPMAINRALASSSTLRGVPAVSAEWMRKWVREWLKASKGS</sequence>
<dbReference type="Pfam" id="PF07993">
    <property type="entry name" value="NAD_binding_4"/>
    <property type="match status" value="1"/>
</dbReference>
<dbReference type="Pfam" id="PF00501">
    <property type="entry name" value="AMP-binding"/>
    <property type="match status" value="1"/>
</dbReference>
<keyword evidence="2" id="KW-0597">Phosphoprotein</keyword>
<organism evidence="4 5">
    <name type="scientific">Diaporthe australafricana</name>
    <dbReference type="NCBI Taxonomy" id="127596"/>
    <lineage>
        <taxon>Eukaryota</taxon>
        <taxon>Fungi</taxon>
        <taxon>Dikarya</taxon>
        <taxon>Ascomycota</taxon>
        <taxon>Pezizomycotina</taxon>
        <taxon>Sordariomycetes</taxon>
        <taxon>Sordariomycetidae</taxon>
        <taxon>Diaporthales</taxon>
        <taxon>Diaporthaceae</taxon>
        <taxon>Diaporthe</taxon>
    </lineage>
</organism>
<dbReference type="Pfam" id="PF23562">
    <property type="entry name" value="AMP-binding_C_3"/>
    <property type="match status" value="1"/>
</dbReference>
<protein>
    <submittedName>
        <fullName evidence="4">NRPS-like protein biosynthetic cluster</fullName>
    </submittedName>
</protein>
<dbReference type="InterPro" id="IPR000873">
    <property type="entry name" value="AMP-dep_synth/lig_dom"/>
</dbReference>
<evidence type="ECO:0000259" key="3">
    <source>
        <dbReference type="PROSITE" id="PS50075"/>
    </source>
</evidence>
<dbReference type="SUPFAM" id="SSF56801">
    <property type="entry name" value="Acetyl-CoA synthetase-like"/>
    <property type="match status" value="1"/>
</dbReference>
<gene>
    <name evidence="4" type="ORF">Daus18300_004823</name>
</gene>
<dbReference type="Gene3D" id="3.40.50.12780">
    <property type="entry name" value="N-terminal domain of ligase-like"/>
    <property type="match status" value="1"/>
</dbReference>
<dbReference type="PROSITE" id="PS00455">
    <property type="entry name" value="AMP_BINDING"/>
    <property type="match status" value="1"/>
</dbReference>
<dbReference type="InterPro" id="IPR013120">
    <property type="entry name" value="FAR_NAD-bd"/>
</dbReference>
<dbReference type="InterPro" id="IPR051414">
    <property type="entry name" value="Adenylate-forming_Reductase"/>
</dbReference>
<evidence type="ECO:0000313" key="4">
    <source>
        <dbReference type="EMBL" id="KAL1871078.1"/>
    </source>
</evidence>
<proteinExistence type="predicted"/>